<gene>
    <name evidence="3" type="ORF">ELQ94_09380</name>
</gene>
<comment type="caution">
    <text evidence="3">The sequence shown here is derived from an EMBL/GenBank/DDBJ whole genome shotgun (WGS) entry which is preliminary data.</text>
</comment>
<dbReference type="InterPro" id="IPR007210">
    <property type="entry name" value="ABC_Gly_betaine_transp_sub-bd"/>
</dbReference>
<organism evidence="3 4">
    <name type="scientific">Labedella endophytica</name>
    <dbReference type="NCBI Taxonomy" id="1523160"/>
    <lineage>
        <taxon>Bacteria</taxon>
        <taxon>Bacillati</taxon>
        <taxon>Actinomycetota</taxon>
        <taxon>Actinomycetes</taxon>
        <taxon>Micrococcales</taxon>
        <taxon>Microbacteriaceae</taxon>
        <taxon>Labedella</taxon>
    </lineage>
</organism>
<dbReference type="OrthoDB" id="9781705at2"/>
<protein>
    <submittedName>
        <fullName evidence="3">ABC transporter substrate-binding protein</fullName>
    </submittedName>
</protein>
<dbReference type="AlphaFoldDB" id="A0A3S0VGZ8"/>
<dbReference type="GO" id="GO:0043190">
    <property type="term" value="C:ATP-binding cassette (ABC) transporter complex"/>
    <property type="evidence" value="ECO:0007669"/>
    <property type="project" value="InterPro"/>
</dbReference>
<proteinExistence type="predicted"/>
<dbReference type="CDD" id="cd13606">
    <property type="entry name" value="PBP2_ProX_like"/>
    <property type="match status" value="1"/>
</dbReference>
<feature type="domain" description="ABC-type glycine betaine transport system substrate-binding" evidence="2">
    <location>
        <begin position="50"/>
        <end position="316"/>
    </location>
</feature>
<accession>A0A3S0VGZ8</accession>
<dbReference type="SUPFAM" id="SSF53850">
    <property type="entry name" value="Periplasmic binding protein-like II"/>
    <property type="match status" value="1"/>
</dbReference>
<reference evidence="3 4" key="1">
    <citation type="submission" date="2018-12" db="EMBL/GenBank/DDBJ databases">
        <authorList>
            <person name="Li F."/>
        </authorList>
    </citation>
    <scope>NUCLEOTIDE SEQUENCE [LARGE SCALE GENOMIC DNA]</scope>
    <source>
        <strain evidence="3 4">EGI 6500705</strain>
    </source>
</reference>
<feature type="chain" id="PRO_5018576579" evidence="1">
    <location>
        <begin position="35"/>
        <end position="321"/>
    </location>
</feature>
<feature type="signal peptide" evidence="1">
    <location>
        <begin position="1"/>
        <end position="34"/>
    </location>
</feature>
<keyword evidence="4" id="KW-1185">Reference proteome</keyword>
<sequence>MRRNPMSTAHRTTRLLVGGIAVGAMVALAGCASADPTAPADSADGATGDQIVVGSFAFPESEITMEIYAQALEAAGFDVDTQPNIGPRQQTIPALQDGSINLIPEFNGNLLAYYDPEYTERTTEEVDAALVQAVAVDGLQVLDSAPGEDKDAYVVTRETAEANDLTEIGDLSALVPFTLGANSQFAELPYGIPGLKDVYGVGVNPGDVEFLAIEDFGGPDTVQALTDGTVQVADIYTTSPAILTEDLVVLEDPEALISSQNVIPLVSDAIYTDELADVLNGISAELTTDDLIALRDRVEGDEKASAGTAAADWLEEKGLLE</sequence>
<dbReference type="Gene3D" id="3.40.190.120">
    <property type="entry name" value="Osmoprotection protein (prox), domain 2"/>
    <property type="match status" value="1"/>
</dbReference>
<dbReference type="Proteomes" id="UP000274909">
    <property type="component" value="Unassembled WGS sequence"/>
</dbReference>
<keyword evidence="1" id="KW-0732">Signal</keyword>
<dbReference type="Gene3D" id="3.40.190.10">
    <property type="entry name" value="Periplasmic binding protein-like II"/>
    <property type="match status" value="1"/>
</dbReference>
<dbReference type="GO" id="GO:0022857">
    <property type="term" value="F:transmembrane transporter activity"/>
    <property type="evidence" value="ECO:0007669"/>
    <property type="project" value="InterPro"/>
</dbReference>
<evidence type="ECO:0000313" key="4">
    <source>
        <dbReference type="Proteomes" id="UP000274909"/>
    </source>
</evidence>
<evidence type="ECO:0000313" key="3">
    <source>
        <dbReference type="EMBL" id="RUR01675.1"/>
    </source>
</evidence>
<evidence type="ECO:0000259" key="2">
    <source>
        <dbReference type="Pfam" id="PF04069"/>
    </source>
</evidence>
<dbReference type="Pfam" id="PF04069">
    <property type="entry name" value="OpuAC"/>
    <property type="match status" value="1"/>
</dbReference>
<evidence type="ECO:0000256" key="1">
    <source>
        <dbReference type="SAM" id="SignalP"/>
    </source>
</evidence>
<name>A0A3S0VGZ8_9MICO</name>
<dbReference type="EMBL" id="RZGZ01000002">
    <property type="protein sequence ID" value="RUR01675.1"/>
    <property type="molecule type" value="Genomic_DNA"/>
</dbReference>
<dbReference type="PROSITE" id="PS51257">
    <property type="entry name" value="PROKAR_LIPOPROTEIN"/>
    <property type="match status" value="1"/>
</dbReference>